<proteinExistence type="inferred from homology"/>
<comment type="catalytic activity">
    <reaction evidence="1">
        <text>ethanolamine = acetaldehyde + NH4(+)</text>
        <dbReference type="Rhea" id="RHEA:15313"/>
        <dbReference type="ChEBI" id="CHEBI:15343"/>
        <dbReference type="ChEBI" id="CHEBI:28938"/>
        <dbReference type="ChEBI" id="CHEBI:57603"/>
        <dbReference type="EC" id="4.3.1.7"/>
    </reaction>
</comment>
<dbReference type="GO" id="GO:0005829">
    <property type="term" value="C:cytosol"/>
    <property type="evidence" value="ECO:0007669"/>
    <property type="project" value="TreeGrafter"/>
</dbReference>
<feature type="binding site" evidence="1">
    <location>
        <position position="246"/>
    </location>
    <ligand>
        <name>adenosylcob(III)alamin</name>
        <dbReference type="ChEBI" id="CHEBI:18408"/>
    </ligand>
</feature>
<comment type="caution">
    <text evidence="2">The sequence shown here is derived from an EMBL/GenBank/DDBJ whole genome shotgun (WGS) entry which is preliminary data.</text>
</comment>
<dbReference type="AlphaFoldDB" id="A0AAJ2B8T5"/>
<dbReference type="NCBIfam" id="NF011649">
    <property type="entry name" value="PRK15067.1"/>
    <property type="match status" value="1"/>
</dbReference>
<dbReference type="GO" id="GO:0046336">
    <property type="term" value="P:ethanolamine catabolic process"/>
    <property type="evidence" value="ECO:0007669"/>
    <property type="project" value="UniProtKB-UniRule"/>
</dbReference>
<protein>
    <recommendedName>
        <fullName evidence="1">Ethanolamine ammonia-lyase large subunit</fullName>
        <shortName evidence="1">EAL large subunit</shortName>
        <ecNumber evidence="1">4.3.1.7</ecNumber>
    </recommendedName>
</protein>
<sequence length="466" mass="50319">MAYRQIAAGTTYRFDDLKTLMAKATPERSGDQLAGIAADGPVERLAAQMALADLPLSTFLEQELISSDEDEVSALIARQHDARAFAPVSSLTVGEFREWLLNSKVGQAELEAVTLGLTPEMVAAVSKIMRLQDLVAVSAKREVVTRFRNTIGLSGRLSSRNQPNHPTDCSRGIAISAIDGLLLGSGDAVIGVNPATSALPDYIRVVQLLDDLRQWLDIPTQTCCLGHVTTAIRAMERAAPVDLVFQSIAGSQKANAGFGVDLAVLREAHEAGLSLKRGTVGNDLMYFETGQGAALSADAHFGVDQQTMEARAYAVAREFSPLLVNTVVGFIGPEYLYNGKQIIRAGLEDHFCGKLLGLPMGVDVCYTNHADADQEDMDVLLTMLCAANVNFVITVPGSDDVMLNYQTLSHHDSIYARETLKRPPAPEFEEWLVKMGVTDAAGRMVDNPALMNRELLEIDFLGRGAA</sequence>
<feature type="binding site" evidence="1">
    <location>
        <position position="194"/>
    </location>
    <ligand>
        <name>adenosylcob(III)alamin</name>
        <dbReference type="ChEBI" id="CHEBI:18408"/>
    </ligand>
</feature>
<dbReference type="PANTHER" id="PTHR39329:SF1">
    <property type="entry name" value="ETHANOLAMINE AMMONIA-LYASE LARGE SUBUNIT"/>
    <property type="match status" value="1"/>
</dbReference>
<dbReference type="GO" id="GO:0009350">
    <property type="term" value="C:ethanolamine ammonia-lyase complex"/>
    <property type="evidence" value="ECO:0007669"/>
    <property type="project" value="UniProtKB-UniRule"/>
</dbReference>
<dbReference type="GO" id="GO:0031419">
    <property type="term" value="F:cobalamin binding"/>
    <property type="evidence" value="ECO:0007669"/>
    <property type="project" value="UniProtKB-UniRule"/>
</dbReference>
<keyword evidence="1" id="KW-0170">Cobalt</keyword>
<feature type="binding site" evidence="1">
    <location>
        <begin position="160"/>
        <end position="162"/>
    </location>
    <ligand>
        <name>substrate</name>
    </ligand>
</feature>
<dbReference type="HAMAP" id="MF_00861">
    <property type="entry name" value="EutB"/>
    <property type="match status" value="1"/>
</dbReference>
<dbReference type="InterPro" id="IPR010628">
    <property type="entry name" value="EutB"/>
</dbReference>
<feature type="binding site" evidence="1">
    <location>
        <position position="288"/>
    </location>
    <ligand>
        <name>substrate</name>
    </ligand>
</feature>
<evidence type="ECO:0000313" key="3">
    <source>
        <dbReference type="Proteomes" id="UP001255601"/>
    </source>
</evidence>
<comment type="similarity">
    <text evidence="1">Belongs to the EutB family.</text>
</comment>
<dbReference type="GO" id="GO:0031471">
    <property type="term" value="C:ethanolamine degradation polyhedral organelle"/>
    <property type="evidence" value="ECO:0007669"/>
    <property type="project" value="UniProtKB-UniRule"/>
</dbReference>
<comment type="cofactor">
    <cofactor evidence="1">
        <name>adenosylcob(III)alamin</name>
        <dbReference type="ChEBI" id="CHEBI:18408"/>
    </cofactor>
    <text evidence="1">Binds between the large and small subunits.</text>
</comment>
<keyword evidence="1" id="KW-0846">Cobalamin</keyword>
<comment type="subcellular location">
    <subcellularLocation>
        <location evidence="1">Bacterial microcompartment</location>
    </subcellularLocation>
</comment>
<dbReference type="GO" id="GO:0008851">
    <property type="term" value="F:ethanolamine ammonia-lyase activity"/>
    <property type="evidence" value="ECO:0007669"/>
    <property type="project" value="UniProtKB-UniRule"/>
</dbReference>
<dbReference type="Proteomes" id="UP001255601">
    <property type="component" value="Unassembled WGS sequence"/>
</dbReference>
<dbReference type="RefSeq" id="WP_309770468.1">
    <property type="nucleotide sequence ID" value="NZ_JAVIZC010000001.1"/>
</dbReference>
<keyword evidence="1" id="KW-1283">Bacterial microcompartment</keyword>
<dbReference type="GO" id="GO:0006520">
    <property type="term" value="P:amino acid metabolic process"/>
    <property type="evidence" value="ECO:0007669"/>
    <property type="project" value="InterPro"/>
</dbReference>
<dbReference type="EC" id="4.3.1.7" evidence="1"/>
<comment type="pathway">
    <text evidence="1">Amine and polyamine degradation; ethanolamine degradation.</text>
</comment>
<feature type="binding site" evidence="1">
    <location>
        <position position="193"/>
    </location>
    <ligand>
        <name>substrate</name>
    </ligand>
</feature>
<dbReference type="InterPro" id="IPR044939">
    <property type="entry name" value="EutB_dom_2_sf"/>
</dbReference>
<keyword evidence="1 2" id="KW-0456">Lyase</keyword>
<comment type="function">
    <text evidence="1">Catalyzes the deamination of various vicinal amino-alcohols to oxo compounds. Allows this organism to utilize ethanolamine as the sole source of nitrogen and carbon in the presence of vitamin B12.</text>
</comment>
<dbReference type="Gene3D" id="1.10.220.70">
    <property type="entry name" value="lyase"/>
    <property type="match status" value="1"/>
</dbReference>
<gene>
    <name evidence="1" type="primary">eutB</name>
    <name evidence="2" type="ORF">QE369_001804</name>
</gene>
<feature type="binding site" evidence="1">
    <location>
        <position position="363"/>
    </location>
    <ligand>
        <name>substrate</name>
    </ligand>
</feature>
<feature type="binding site" evidence="1">
    <location>
        <position position="402"/>
    </location>
    <ligand>
        <name>adenosylcob(III)alamin</name>
        <dbReference type="ChEBI" id="CHEBI:18408"/>
    </ligand>
</feature>
<organism evidence="2 3">
    <name type="scientific">Agrobacterium larrymoorei</name>
    <dbReference type="NCBI Taxonomy" id="160699"/>
    <lineage>
        <taxon>Bacteria</taxon>
        <taxon>Pseudomonadati</taxon>
        <taxon>Pseudomonadota</taxon>
        <taxon>Alphaproteobacteria</taxon>
        <taxon>Hyphomicrobiales</taxon>
        <taxon>Rhizobiaceae</taxon>
        <taxon>Rhizobium/Agrobacterium group</taxon>
        <taxon>Agrobacterium</taxon>
    </lineage>
</organism>
<evidence type="ECO:0000256" key="1">
    <source>
        <dbReference type="HAMAP-Rule" id="MF_00861"/>
    </source>
</evidence>
<dbReference type="Gene3D" id="2.30.170.30">
    <property type="entry name" value="ethanolamine ammonia-lyase heavy chain domain like"/>
    <property type="match status" value="1"/>
</dbReference>
<dbReference type="PIRSF" id="PIRSF018788">
    <property type="entry name" value="EutB"/>
    <property type="match status" value="1"/>
</dbReference>
<comment type="subunit">
    <text evidence="1">The basic unit is a heterodimer which dimerizes to form tetramers. The heterotetramers trimerize; 6 large subunits form a core ring with 6 small subunits projecting outwards.</text>
</comment>
<dbReference type="Pfam" id="PF06751">
    <property type="entry name" value="EutB"/>
    <property type="match status" value="1"/>
</dbReference>
<dbReference type="InterPro" id="IPR044941">
    <property type="entry name" value="EutB_N_sf"/>
</dbReference>
<dbReference type="PANTHER" id="PTHR39329">
    <property type="entry name" value="ETHANOLAMINE AMMONIA-LYASE HEAVY CHAIN"/>
    <property type="match status" value="1"/>
</dbReference>
<dbReference type="InterPro" id="IPR013785">
    <property type="entry name" value="Aldolase_TIM"/>
</dbReference>
<evidence type="ECO:0000313" key="2">
    <source>
        <dbReference type="EMBL" id="MDR6101626.1"/>
    </source>
</evidence>
<reference evidence="2" key="1">
    <citation type="submission" date="2023-08" db="EMBL/GenBank/DDBJ databases">
        <title>Functional and genomic diversity of the sorghum phyllosphere microbiome.</title>
        <authorList>
            <person name="Shade A."/>
        </authorList>
    </citation>
    <scope>NUCLEOTIDE SEQUENCE</scope>
    <source>
        <strain evidence="2">SORGH_AS_0974</strain>
    </source>
</reference>
<feature type="binding site" evidence="1">
    <location>
        <position position="296"/>
    </location>
    <ligand>
        <name>adenosylcob(III)alamin</name>
        <dbReference type="ChEBI" id="CHEBI:18408"/>
    </ligand>
</feature>
<name>A0AAJ2B8T5_9HYPH</name>
<dbReference type="Gene3D" id="3.20.20.70">
    <property type="entry name" value="Aldolase class I"/>
    <property type="match status" value="1"/>
</dbReference>
<accession>A0AAJ2B8T5</accession>
<dbReference type="EMBL" id="JAVIZC010000001">
    <property type="protein sequence ID" value="MDR6101626.1"/>
    <property type="molecule type" value="Genomic_DNA"/>
</dbReference>